<proteinExistence type="predicted"/>
<gene>
    <name evidence="1" type="ORF">WIS52_00285</name>
</gene>
<dbReference type="Proteomes" id="UP001494902">
    <property type="component" value="Unassembled WGS sequence"/>
</dbReference>
<dbReference type="Gene3D" id="3.20.20.60">
    <property type="entry name" value="Phosphoenolpyruvate-binding domains"/>
    <property type="match status" value="1"/>
</dbReference>
<keyword evidence="1" id="KW-0456">Lyase</keyword>
<dbReference type="InterPro" id="IPR039556">
    <property type="entry name" value="ICL/PEPM"/>
</dbReference>
<dbReference type="GO" id="GO:0016829">
    <property type="term" value="F:lyase activity"/>
    <property type="evidence" value="ECO:0007669"/>
    <property type="project" value="UniProtKB-KW"/>
</dbReference>
<comment type="caution">
    <text evidence="1">The sequence shown here is derived from an EMBL/GenBank/DDBJ whole genome shotgun (WGS) entry which is preliminary data.</text>
</comment>
<keyword evidence="2" id="KW-1185">Reference proteome</keyword>
<dbReference type="PANTHER" id="PTHR42905">
    <property type="entry name" value="PHOSPHOENOLPYRUVATE CARBOXYLASE"/>
    <property type="match status" value="1"/>
</dbReference>
<sequence>MTSTPDKAARLQALHSAPELLLVVNVWDAITAKVVAETAGTTALATASHGIAASRGYEDGENIPRDEMIAEVGLIAQVAGDLPVTADLEAGYGDPGGTIARAIDVGIVGANLEDQMKPLTESVKAVEAAVAAAESAGVDFVLNARTDAFLKAGDKDPSAVLDEAIERGRAYLDAGASNFFVPGKLDETQVGRLVEALGERKVNLIGIPGSIPLATAQRLGVARVSYGPWSQNVALTALAGLAEDVYAGGSLPAGTRKLN</sequence>
<evidence type="ECO:0000313" key="2">
    <source>
        <dbReference type="Proteomes" id="UP001494902"/>
    </source>
</evidence>
<dbReference type="PANTHER" id="PTHR42905:SF16">
    <property type="entry name" value="CARBOXYPHOSPHONOENOLPYRUVATE PHOSPHONOMUTASE-LIKE PROTEIN (AFU_ORTHOLOGUE AFUA_5G07230)"/>
    <property type="match status" value="1"/>
</dbReference>
<name>A0ABV1K356_9PSEU</name>
<dbReference type="Pfam" id="PF13714">
    <property type="entry name" value="PEP_mutase"/>
    <property type="match status" value="1"/>
</dbReference>
<protein>
    <submittedName>
        <fullName evidence="1">Isocitrate lyase/phosphoenolpyruvate mutase family protein</fullName>
    </submittedName>
</protein>
<dbReference type="CDD" id="cd00377">
    <property type="entry name" value="ICL_PEPM"/>
    <property type="match status" value="1"/>
</dbReference>
<dbReference type="RefSeq" id="WP_349295987.1">
    <property type="nucleotide sequence ID" value="NZ_JBEDNQ010000001.1"/>
</dbReference>
<dbReference type="EMBL" id="JBEDNQ010000001">
    <property type="protein sequence ID" value="MEQ3548892.1"/>
    <property type="molecule type" value="Genomic_DNA"/>
</dbReference>
<dbReference type="InterPro" id="IPR015813">
    <property type="entry name" value="Pyrv/PenolPyrv_kinase-like_dom"/>
</dbReference>
<accession>A0ABV1K356</accession>
<dbReference type="SUPFAM" id="SSF51621">
    <property type="entry name" value="Phosphoenolpyruvate/pyruvate domain"/>
    <property type="match status" value="1"/>
</dbReference>
<reference evidence="1 2" key="1">
    <citation type="submission" date="2024-03" db="EMBL/GenBank/DDBJ databases">
        <title>Draft genome sequence of Pseudonocardia nematodicida JCM 31783.</title>
        <authorList>
            <person name="Butdee W."/>
            <person name="Duangmal K."/>
        </authorList>
    </citation>
    <scope>NUCLEOTIDE SEQUENCE [LARGE SCALE GENOMIC DNA]</scope>
    <source>
        <strain evidence="1 2">JCM 31783</strain>
    </source>
</reference>
<dbReference type="InterPro" id="IPR040442">
    <property type="entry name" value="Pyrv_kinase-like_dom_sf"/>
</dbReference>
<evidence type="ECO:0000313" key="1">
    <source>
        <dbReference type="EMBL" id="MEQ3548892.1"/>
    </source>
</evidence>
<organism evidence="1 2">
    <name type="scientific">Pseudonocardia nematodicida</name>
    <dbReference type="NCBI Taxonomy" id="1206997"/>
    <lineage>
        <taxon>Bacteria</taxon>
        <taxon>Bacillati</taxon>
        <taxon>Actinomycetota</taxon>
        <taxon>Actinomycetes</taxon>
        <taxon>Pseudonocardiales</taxon>
        <taxon>Pseudonocardiaceae</taxon>
        <taxon>Pseudonocardia</taxon>
    </lineage>
</organism>